<dbReference type="EMBL" id="GBXM01044785">
    <property type="protein sequence ID" value="JAH63792.1"/>
    <property type="molecule type" value="Transcribed_RNA"/>
</dbReference>
<reference evidence="1" key="1">
    <citation type="submission" date="2014-11" db="EMBL/GenBank/DDBJ databases">
        <authorList>
            <person name="Amaro Gonzalez C."/>
        </authorList>
    </citation>
    <scope>NUCLEOTIDE SEQUENCE</scope>
</reference>
<name>A0A0E9UDF3_ANGAN</name>
<organism evidence="1">
    <name type="scientific">Anguilla anguilla</name>
    <name type="common">European freshwater eel</name>
    <name type="synonym">Muraena anguilla</name>
    <dbReference type="NCBI Taxonomy" id="7936"/>
    <lineage>
        <taxon>Eukaryota</taxon>
        <taxon>Metazoa</taxon>
        <taxon>Chordata</taxon>
        <taxon>Craniata</taxon>
        <taxon>Vertebrata</taxon>
        <taxon>Euteleostomi</taxon>
        <taxon>Actinopterygii</taxon>
        <taxon>Neopterygii</taxon>
        <taxon>Teleostei</taxon>
        <taxon>Anguilliformes</taxon>
        <taxon>Anguillidae</taxon>
        <taxon>Anguilla</taxon>
    </lineage>
</organism>
<accession>A0A0E9UDF3</accession>
<protein>
    <submittedName>
        <fullName evidence="1">Uncharacterized protein</fullName>
    </submittedName>
</protein>
<sequence length="47" mass="5407">MVEMCHVYLLGTHLDRLRSCCTNLGFVIEVQTKFFMTEAFSLKSFCG</sequence>
<dbReference type="AlphaFoldDB" id="A0A0E9UDF3"/>
<proteinExistence type="predicted"/>
<evidence type="ECO:0000313" key="1">
    <source>
        <dbReference type="EMBL" id="JAH63792.1"/>
    </source>
</evidence>
<reference evidence="1" key="2">
    <citation type="journal article" date="2015" name="Fish Shellfish Immunol.">
        <title>Early steps in the European eel (Anguilla anguilla)-Vibrio vulnificus interaction in the gills: Role of the RtxA13 toxin.</title>
        <authorList>
            <person name="Callol A."/>
            <person name="Pajuelo D."/>
            <person name="Ebbesson L."/>
            <person name="Teles M."/>
            <person name="MacKenzie S."/>
            <person name="Amaro C."/>
        </authorList>
    </citation>
    <scope>NUCLEOTIDE SEQUENCE</scope>
</reference>